<evidence type="ECO:0000256" key="3">
    <source>
        <dbReference type="ARBA" id="ARBA00023163"/>
    </source>
</evidence>
<keyword evidence="3" id="KW-0804">Transcription</keyword>
<dbReference type="RefSeq" id="WP_141166624.1">
    <property type="nucleotide sequence ID" value="NZ_VHLH01000013.1"/>
</dbReference>
<reference evidence="5 6" key="1">
    <citation type="submission" date="2019-06" db="EMBL/GenBank/DDBJ databases">
        <authorList>
            <person name="Li M."/>
        </authorList>
    </citation>
    <scope>NUCLEOTIDE SEQUENCE [LARGE SCALE GENOMIC DNA]</scope>
    <source>
        <strain evidence="5 6">BGMRC6574</strain>
    </source>
</reference>
<accession>A0A506U3V4</accession>
<dbReference type="Gene3D" id="1.10.10.10">
    <property type="entry name" value="Winged helix-like DNA-binding domain superfamily/Winged helix DNA-binding domain"/>
    <property type="match status" value="1"/>
</dbReference>
<evidence type="ECO:0000259" key="4">
    <source>
        <dbReference type="PROSITE" id="PS50949"/>
    </source>
</evidence>
<evidence type="ECO:0000256" key="2">
    <source>
        <dbReference type="ARBA" id="ARBA00023125"/>
    </source>
</evidence>
<gene>
    <name evidence="5" type="ORF">FJU11_08580</name>
</gene>
<keyword evidence="6" id="KW-1185">Reference proteome</keyword>
<dbReference type="OrthoDB" id="7989071at2"/>
<dbReference type="SUPFAM" id="SSF48008">
    <property type="entry name" value="GntR ligand-binding domain-like"/>
    <property type="match status" value="1"/>
</dbReference>
<dbReference type="InterPro" id="IPR008920">
    <property type="entry name" value="TF_FadR/GntR_C"/>
</dbReference>
<dbReference type="SMART" id="SM00345">
    <property type="entry name" value="HTH_GNTR"/>
    <property type="match status" value="1"/>
</dbReference>
<dbReference type="PRINTS" id="PR00035">
    <property type="entry name" value="HTHGNTR"/>
</dbReference>
<dbReference type="SMART" id="SM00895">
    <property type="entry name" value="FCD"/>
    <property type="match status" value="1"/>
</dbReference>
<feature type="domain" description="HTH gntR-type" evidence="4">
    <location>
        <begin position="9"/>
        <end position="77"/>
    </location>
</feature>
<keyword evidence="2" id="KW-0238">DNA-binding</keyword>
<dbReference type="Pfam" id="PF07729">
    <property type="entry name" value="FCD"/>
    <property type="match status" value="1"/>
</dbReference>
<dbReference type="PANTHER" id="PTHR43537">
    <property type="entry name" value="TRANSCRIPTIONAL REGULATOR, GNTR FAMILY"/>
    <property type="match status" value="1"/>
</dbReference>
<dbReference type="AlphaFoldDB" id="A0A506U3V4"/>
<dbReference type="Gene3D" id="1.20.120.530">
    <property type="entry name" value="GntR ligand-binding domain-like"/>
    <property type="match status" value="1"/>
</dbReference>
<dbReference type="InterPro" id="IPR036388">
    <property type="entry name" value="WH-like_DNA-bd_sf"/>
</dbReference>
<dbReference type="PANTHER" id="PTHR43537:SF5">
    <property type="entry name" value="UXU OPERON TRANSCRIPTIONAL REGULATOR"/>
    <property type="match status" value="1"/>
</dbReference>
<evidence type="ECO:0000313" key="5">
    <source>
        <dbReference type="EMBL" id="TPW29022.1"/>
    </source>
</evidence>
<dbReference type="InterPro" id="IPR036390">
    <property type="entry name" value="WH_DNA-bd_sf"/>
</dbReference>
<dbReference type="GO" id="GO:0003677">
    <property type="term" value="F:DNA binding"/>
    <property type="evidence" value="ECO:0007669"/>
    <property type="project" value="UniProtKB-KW"/>
</dbReference>
<dbReference type="GO" id="GO:0003700">
    <property type="term" value="F:DNA-binding transcription factor activity"/>
    <property type="evidence" value="ECO:0007669"/>
    <property type="project" value="InterPro"/>
</dbReference>
<keyword evidence="1" id="KW-0805">Transcription regulation</keyword>
<name>A0A506U3V4_9HYPH</name>
<dbReference type="Pfam" id="PF00392">
    <property type="entry name" value="GntR"/>
    <property type="match status" value="1"/>
</dbReference>
<proteinExistence type="predicted"/>
<comment type="caution">
    <text evidence="5">The sequence shown here is derived from an EMBL/GenBank/DDBJ whole genome shotgun (WGS) entry which is preliminary data.</text>
</comment>
<protein>
    <submittedName>
        <fullName evidence="5">FadR family transcriptional regulator</fullName>
    </submittedName>
</protein>
<dbReference type="CDD" id="cd07377">
    <property type="entry name" value="WHTH_GntR"/>
    <property type="match status" value="1"/>
</dbReference>
<dbReference type="PROSITE" id="PS50949">
    <property type="entry name" value="HTH_GNTR"/>
    <property type="match status" value="1"/>
</dbReference>
<dbReference type="InterPro" id="IPR000524">
    <property type="entry name" value="Tscrpt_reg_HTH_GntR"/>
</dbReference>
<dbReference type="SUPFAM" id="SSF46785">
    <property type="entry name" value="Winged helix' DNA-binding domain"/>
    <property type="match status" value="1"/>
</dbReference>
<evidence type="ECO:0000313" key="6">
    <source>
        <dbReference type="Proteomes" id="UP000320314"/>
    </source>
</evidence>
<organism evidence="5 6">
    <name type="scientific">Pararhizobium mangrovi</name>
    <dbReference type="NCBI Taxonomy" id="2590452"/>
    <lineage>
        <taxon>Bacteria</taxon>
        <taxon>Pseudomonadati</taxon>
        <taxon>Pseudomonadota</taxon>
        <taxon>Alphaproteobacteria</taxon>
        <taxon>Hyphomicrobiales</taxon>
        <taxon>Rhizobiaceae</taxon>
        <taxon>Rhizobium/Agrobacterium group</taxon>
        <taxon>Pararhizobium</taxon>
    </lineage>
</organism>
<dbReference type="InterPro" id="IPR011711">
    <property type="entry name" value="GntR_C"/>
</dbReference>
<dbReference type="EMBL" id="VHLH01000013">
    <property type="protein sequence ID" value="TPW29022.1"/>
    <property type="molecule type" value="Genomic_DNA"/>
</dbReference>
<evidence type="ECO:0000256" key="1">
    <source>
        <dbReference type="ARBA" id="ARBA00023015"/>
    </source>
</evidence>
<sequence length="233" mass="25890">MHLDRIDTTDRVTRVSSELAGYVDRGALTVGDQLPTEREISQSLGVGRSTVREVLRQWQALGVVEVRKGSGTFLRRQITRKTIYLPLLLEGKRDGLLQMLEVRRGLEMEAAGLAATRAGSSALAELEEKLVVMEAVFEKEGCAGPEDLAFHLAIYDASGNPLFGQILAQIRDPLNDLFSMSDVSKRLRRFAERSFPFHRRLFEAIRSGDPIAARTHTAAILDVVSEDVRTMVP</sequence>
<dbReference type="Proteomes" id="UP000320314">
    <property type="component" value="Unassembled WGS sequence"/>
</dbReference>